<evidence type="ECO:0000256" key="4">
    <source>
        <dbReference type="ARBA" id="ARBA00023204"/>
    </source>
</evidence>
<dbReference type="PANTHER" id="PTHR10073:SF12">
    <property type="entry name" value="DNA MISMATCH REPAIR PROTEIN MLH1"/>
    <property type="match status" value="1"/>
</dbReference>
<dbReference type="InterPro" id="IPR013507">
    <property type="entry name" value="DNA_mismatch_S5_2-like"/>
</dbReference>
<dbReference type="GO" id="GO:0006298">
    <property type="term" value="P:mismatch repair"/>
    <property type="evidence" value="ECO:0007669"/>
    <property type="project" value="UniProtKB-UniRule"/>
</dbReference>
<evidence type="ECO:0000256" key="3">
    <source>
        <dbReference type="ARBA" id="ARBA00022763"/>
    </source>
</evidence>
<keyword evidence="3 5" id="KW-0227">DNA damage</keyword>
<dbReference type="InterPro" id="IPR042120">
    <property type="entry name" value="MutL_C_dimsub"/>
</dbReference>
<dbReference type="GO" id="GO:0005524">
    <property type="term" value="F:ATP binding"/>
    <property type="evidence" value="ECO:0007669"/>
    <property type="project" value="InterPro"/>
</dbReference>
<dbReference type="InterPro" id="IPR014762">
    <property type="entry name" value="DNA_mismatch_repair_CS"/>
</dbReference>
<accession>A0A2U3KFI6</accession>
<evidence type="ECO:0000256" key="1">
    <source>
        <dbReference type="ARBA" id="ARBA00006082"/>
    </source>
</evidence>
<dbReference type="Pfam" id="PF08676">
    <property type="entry name" value="MutL_C"/>
    <property type="match status" value="1"/>
</dbReference>
<dbReference type="CDD" id="cd00782">
    <property type="entry name" value="MutL_Trans"/>
    <property type="match status" value="1"/>
</dbReference>
<dbReference type="HAMAP" id="MF_00149">
    <property type="entry name" value="DNA_mis_repair"/>
    <property type="match status" value="1"/>
</dbReference>
<dbReference type="Gene3D" id="3.30.230.10">
    <property type="match status" value="1"/>
</dbReference>
<dbReference type="Pfam" id="PF13589">
    <property type="entry name" value="HATPase_c_3"/>
    <property type="match status" value="1"/>
</dbReference>
<dbReference type="GO" id="GO:0032300">
    <property type="term" value="C:mismatch repair complex"/>
    <property type="evidence" value="ECO:0007669"/>
    <property type="project" value="InterPro"/>
</dbReference>
<dbReference type="GO" id="GO:0140664">
    <property type="term" value="F:ATP-dependent DNA damage sensor activity"/>
    <property type="evidence" value="ECO:0007669"/>
    <property type="project" value="InterPro"/>
</dbReference>
<dbReference type="InterPro" id="IPR020667">
    <property type="entry name" value="DNA_mismatch_repair_MutL"/>
</dbReference>
<evidence type="ECO:0000256" key="5">
    <source>
        <dbReference type="HAMAP-Rule" id="MF_00149"/>
    </source>
</evidence>
<dbReference type="AlphaFoldDB" id="A0A2U3KFI6"/>
<reference evidence="10" key="1">
    <citation type="submission" date="2018-02" db="EMBL/GenBank/DDBJ databases">
        <authorList>
            <person name="Hausmann B."/>
        </authorList>
    </citation>
    <scope>NUCLEOTIDE SEQUENCE [LARGE SCALE GENOMIC DNA]</scope>
    <source>
        <strain evidence="10">Peat soil MAG SbA1</strain>
    </source>
</reference>
<evidence type="ECO:0000259" key="7">
    <source>
        <dbReference type="SMART" id="SM00853"/>
    </source>
</evidence>
<dbReference type="InterPro" id="IPR014790">
    <property type="entry name" value="MutL_C"/>
</dbReference>
<protein>
    <recommendedName>
        <fullName evidence="2 5">DNA mismatch repair protein MutL</fullName>
    </recommendedName>
</protein>
<dbReference type="Gene3D" id="3.30.1540.20">
    <property type="entry name" value="MutL, C-terminal domain, dimerisation subdomain"/>
    <property type="match status" value="1"/>
</dbReference>
<dbReference type="SUPFAM" id="SSF55874">
    <property type="entry name" value="ATPase domain of HSP90 chaperone/DNA topoisomerase II/histidine kinase"/>
    <property type="match status" value="1"/>
</dbReference>
<evidence type="ECO:0000313" key="10">
    <source>
        <dbReference type="Proteomes" id="UP000238701"/>
    </source>
</evidence>
<dbReference type="PROSITE" id="PS00058">
    <property type="entry name" value="DNA_MISMATCH_REPAIR_1"/>
    <property type="match status" value="1"/>
</dbReference>
<dbReference type="EMBL" id="OMOD01000111">
    <property type="protein sequence ID" value="SPF38435.1"/>
    <property type="molecule type" value="Genomic_DNA"/>
</dbReference>
<feature type="domain" description="DNA mismatch repair protein S5" evidence="8">
    <location>
        <begin position="209"/>
        <end position="354"/>
    </location>
</feature>
<dbReference type="Proteomes" id="UP000238701">
    <property type="component" value="Unassembled WGS sequence"/>
</dbReference>
<dbReference type="CDD" id="cd16926">
    <property type="entry name" value="HATPase_MutL-MLH-PMS-like"/>
    <property type="match status" value="1"/>
</dbReference>
<dbReference type="Gene3D" id="3.30.1370.100">
    <property type="entry name" value="MutL, C-terminal domain, regulatory subdomain"/>
    <property type="match status" value="1"/>
</dbReference>
<comment type="function">
    <text evidence="5">This protein is involved in the repair of mismatches in DNA. It is required for dam-dependent methyl-directed DNA mismatch repair. May act as a 'molecular matchmaker', a protein that promotes the formation of a stable complex between two or more DNA-binding proteins in an ATP-dependent manner without itself being part of a final effector complex.</text>
</comment>
<dbReference type="GO" id="GO:0016887">
    <property type="term" value="F:ATP hydrolysis activity"/>
    <property type="evidence" value="ECO:0007669"/>
    <property type="project" value="InterPro"/>
</dbReference>
<gene>
    <name evidence="5 9" type="primary">mutL</name>
    <name evidence="9" type="ORF">SBA1_20136</name>
</gene>
<keyword evidence="4 5" id="KW-0234">DNA repair</keyword>
<dbReference type="SUPFAM" id="SSF54211">
    <property type="entry name" value="Ribosomal protein S5 domain 2-like"/>
    <property type="match status" value="1"/>
</dbReference>
<evidence type="ECO:0000256" key="6">
    <source>
        <dbReference type="SAM" id="MobiDB-lite"/>
    </source>
</evidence>
<dbReference type="SMART" id="SM01340">
    <property type="entry name" value="DNA_mis_repair"/>
    <property type="match status" value="1"/>
</dbReference>
<dbReference type="Pfam" id="PF01119">
    <property type="entry name" value="DNA_mis_repair"/>
    <property type="match status" value="1"/>
</dbReference>
<dbReference type="InterPro" id="IPR020568">
    <property type="entry name" value="Ribosomal_Su5_D2-typ_SF"/>
</dbReference>
<dbReference type="InterPro" id="IPR002099">
    <property type="entry name" value="MutL/Mlh/PMS"/>
</dbReference>
<feature type="region of interest" description="Disordered" evidence="6">
    <location>
        <begin position="233"/>
        <end position="257"/>
    </location>
</feature>
<dbReference type="PANTHER" id="PTHR10073">
    <property type="entry name" value="DNA MISMATCH REPAIR PROTEIN MLH, PMS, MUTL"/>
    <property type="match status" value="1"/>
</dbReference>
<dbReference type="InterPro" id="IPR042121">
    <property type="entry name" value="MutL_C_regsub"/>
</dbReference>
<feature type="domain" description="MutL C-terminal dimerisation" evidence="7">
    <location>
        <begin position="495"/>
        <end position="638"/>
    </location>
</feature>
<dbReference type="SMART" id="SM00853">
    <property type="entry name" value="MutL_C"/>
    <property type="match status" value="1"/>
</dbReference>
<organism evidence="9 10">
    <name type="scientific">Candidatus Sulfotelmatobacter kueseliae</name>
    <dbReference type="NCBI Taxonomy" id="2042962"/>
    <lineage>
        <taxon>Bacteria</taxon>
        <taxon>Pseudomonadati</taxon>
        <taxon>Acidobacteriota</taxon>
        <taxon>Terriglobia</taxon>
        <taxon>Terriglobales</taxon>
        <taxon>Candidatus Korobacteraceae</taxon>
        <taxon>Candidatus Sulfotelmatobacter</taxon>
    </lineage>
</organism>
<dbReference type="Gene3D" id="3.30.565.10">
    <property type="entry name" value="Histidine kinase-like ATPase, C-terminal domain"/>
    <property type="match status" value="1"/>
</dbReference>
<dbReference type="InterPro" id="IPR014721">
    <property type="entry name" value="Ribsml_uS5_D2-typ_fold_subgr"/>
</dbReference>
<dbReference type="NCBIfam" id="TIGR00585">
    <property type="entry name" value="mutl"/>
    <property type="match status" value="1"/>
</dbReference>
<dbReference type="InterPro" id="IPR037198">
    <property type="entry name" value="MutL_C_sf"/>
</dbReference>
<dbReference type="InterPro" id="IPR038973">
    <property type="entry name" value="MutL/Mlh/Pms-like"/>
</dbReference>
<dbReference type="SUPFAM" id="SSF118116">
    <property type="entry name" value="DNA mismatch repair protein MutL"/>
    <property type="match status" value="1"/>
</dbReference>
<name>A0A2U3KFI6_9BACT</name>
<evidence type="ECO:0000256" key="2">
    <source>
        <dbReference type="ARBA" id="ARBA00021975"/>
    </source>
</evidence>
<sequence length="681" mass="74328">MGKIHVLSESVANKIAAGEVVERPASVVKELLENALDAGATRIKISVEAGGKKLIQITDNGCGMVRDDALLAFERHATSKIKDAEDLLSVATLGFRGEALPSIASVSRLRLETRAVEEPAGTVVEINGGKIARVEEAGLPAGTAITVRDLFFNTPARKKFLKSESTELSRIASLVTHYALAHFDKHFELHSAAHAMLVAPPVAGHSERVYQVFGKEMLDQLIPVAARQGLEHVGLPQPPPWRRREEDEEAQPAPPGEIRVHGFVSKPEIQKLNRNSIFVFVNGRLIRDRLVQHALTEAYRNIIPPTVYPVVLLFLELPAGEVDVNVHPSKTEVRFRQQTVMHDFVRDSVRAALMKARPVPQFMAEIRAHATASQALTFGADWEPTSGAVNTTDFPRLATDARPFDKLRAGSGAPFGGAAGGGFALQAPEPPPISARLQFEGGIAVEANAAIPVARGLESAPLVRGVEAIPDHGCAPALDVREEEPTLSSLGTLRPLGQIRNSFILAVNEDGLWIIDQHVAHERVLFERVLKQRAAQKVESQRLLMPIVLELSPAQQAVFAEISDELQHNGFEAEPFGARSVAVKTAPAGVEASAVEHMLHELLDQFSREEQALNLEKIRARIAASIACHAAIKVNMPLEQNKMEWLLAELAKTDHPMSCPHGRPVVLRYSMKDIQKAFKRI</sequence>
<comment type="similarity">
    <text evidence="1 5">Belongs to the DNA mismatch repair MutL/HexB family.</text>
</comment>
<dbReference type="GO" id="GO:0030983">
    <property type="term" value="F:mismatched DNA binding"/>
    <property type="evidence" value="ECO:0007669"/>
    <property type="project" value="InterPro"/>
</dbReference>
<dbReference type="FunFam" id="3.30.565.10:FF:000003">
    <property type="entry name" value="DNA mismatch repair endonuclease MutL"/>
    <property type="match status" value="1"/>
</dbReference>
<dbReference type="InterPro" id="IPR036890">
    <property type="entry name" value="HATPase_C_sf"/>
</dbReference>
<evidence type="ECO:0000259" key="8">
    <source>
        <dbReference type="SMART" id="SM01340"/>
    </source>
</evidence>
<proteinExistence type="inferred from homology"/>
<evidence type="ECO:0000313" key="9">
    <source>
        <dbReference type="EMBL" id="SPF38435.1"/>
    </source>
</evidence>
<dbReference type="OrthoDB" id="9763467at2"/>